<evidence type="ECO:0000313" key="1">
    <source>
        <dbReference type="EMBL" id="KKU55891.1"/>
    </source>
</evidence>
<organism evidence="1 2">
    <name type="scientific">Candidatus Amesbacteria bacterium GW2011_GWA2_47_11</name>
    <dbReference type="NCBI Taxonomy" id="1618357"/>
    <lineage>
        <taxon>Bacteria</taxon>
        <taxon>Candidatus Amesiibacteriota</taxon>
    </lineage>
</organism>
<reference evidence="1 2" key="1">
    <citation type="journal article" date="2015" name="Nature">
        <title>rRNA introns, odd ribosomes, and small enigmatic genomes across a large radiation of phyla.</title>
        <authorList>
            <person name="Brown C.T."/>
            <person name="Hug L.A."/>
            <person name="Thomas B.C."/>
            <person name="Sharon I."/>
            <person name="Castelle C.J."/>
            <person name="Singh A."/>
            <person name="Wilkins M.J."/>
            <person name="Williams K.H."/>
            <person name="Banfield J.F."/>
        </authorList>
    </citation>
    <scope>NUCLEOTIDE SEQUENCE [LARGE SCALE GENOMIC DNA]</scope>
</reference>
<dbReference type="EMBL" id="LCNM01000015">
    <property type="protein sequence ID" value="KKU55891.1"/>
    <property type="molecule type" value="Genomic_DNA"/>
</dbReference>
<name>A0A0G1RFH5_9BACT</name>
<proteinExistence type="predicted"/>
<accession>A0A0G1RFH5</accession>
<dbReference type="AlphaFoldDB" id="A0A0G1RFH5"/>
<gene>
    <name evidence="1" type="ORF">UX78_C0015G0038</name>
</gene>
<sequence length="110" mass="12742">MSKIFYDHLVIREDITAVLDSYDLDPVEREELVGLIDSHLHHHILNIILNHLPKSHHADFISRVIAAPHDTQILEFVRSKVSVDIEEEIKSHAAKIKTDLLSEIHKSRRK</sequence>
<comment type="caution">
    <text evidence="1">The sequence shown here is derived from an EMBL/GenBank/DDBJ whole genome shotgun (WGS) entry which is preliminary data.</text>
</comment>
<protein>
    <submittedName>
        <fullName evidence="1">Uncharacterized protein</fullName>
    </submittedName>
</protein>
<dbReference type="Proteomes" id="UP000034607">
    <property type="component" value="Unassembled WGS sequence"/>
</dbReference>
<evidence type="ECO:0000313" key="2">
    <source>
        <dbReference type="Proteomes" id="UP000034607"/>
    </source>
</evidence>